<feature type="compositionally biased region" description="Low complexity" evidence="1">
    <location>
        <begin position="21"/>
        <end position="86"/>
    </location>
</feature>
<evidence type="ECO:0000313" key="4">
    <source>
        <dbReference type="Proteomes" id="UP000504638"/>
    </source>
</evidence>
<evidence type="ECO:0000256" key="1">
    <source>
        <dbReference type="SAM" id="MobiDB-lite"/>
    </source>
</evidence>
<proteinExistence type="predicted"/>
<evidence type="ECO:0000256" key="2">
    <source>
        <dbReference type="SAM" id="SignalP"/>
    </source>
</evidence>
<evidence type="ECO:0000313" key="3">
    <source>
        <dbReference type="EMBL" id="KAF1811783.1"/>
    </source>
</evidence>
<reference evidence="5" key="3">
    <citation type="submission" date="2025-04" db="UniProtKB">
        <authorList>
            <consortium name="RefSeq"/>
        </authorList>
    </citation>
    <scope>IDENTIFICATION</scope>
    <source>
        <strain evidence="5">CBS 781.70</strain>
    </source>
</reference>
<feature type="chain" id="PRO_5044631752" evidence="2">
    <location>
        <begin position="17"/>
        <end position="284"/>
    </location>
</feature>
<keyword evidence="2" id="KW-0732">Signal</keyword>
<feature type="compositionally biased region" description="Basic and acidic residues" evidence="1">
    <location>
        <begin position="204"/>
        <end position="215"/>
    </location>
</feature>
<feature type="region of interest" description="Disordered" evidence="1">
    <location>
        <begin position="19"/>
        <end position="268"/>
    </location>
</feature>
<protein>
    <submittedName>
        <fullName evidence="3 5">Uncharacterized protein</fullName>
    </submittedName>
</protein>
<gene>
    <name evidence="3 5" type="ORF">P152DRAFT_482811</name>
</gene>
<dbReference type="AlphaFoldDB" id="A0A6G1G170"/>
<dbReference type="EMBL" id="ML975160">
    <property type="protein sequence ID" value="KAF1811783.1"/>
    <property type="molecule type" value="Genomic_DNA"/>
</dbReference>
<feature type="compositionally biased region" description="Low complexity" evidence="1">
    <location>
        <begin position="259"/>
        <end position="268"/>
    </location>
</feature>
<feature type="compositionally biased region" description="Polar residues" evidence="1">
    <location>
        <begin position="181"/>
        <end position="199"/>
    </location>
</feature>
<evidence type="ECO:0000313" key="5">
    <source>
        <dbReference type="RefSeq" id="XP_033533414.1"/>
    </source>
</evidence>
<feature type="signal peptide" evidence="2">
    <location>
        <begin position="1"/>
        <end position="16"/>
    </location>
</feature>
<name>A0A6G1G170_9PEZI</name>
<feature type="compositionally biased region" description="Polar residues" evidence="1">
    <location>
        <begin position="217"/>
        <end position="234"/>
    </location>
</feature>
<reference evidence="5" key="2">
    <citation type="submission" date="2020-04" db="EMBL/GenBank/DDBJ databases">
        <authorList>
            <consortium name="NCBI Genome Project"/>
        </authorList>
    </citation>
    <scope>NUCLEOTIDE SEQUENCE</scope>
    <source>
        <strain evidence="5">CBS 781.70</strain>
    </source>
</reference>
<keyword evidence="4" id="KW-1185">Reference proteome</keyword>
<dbReference type="GeneID" id="54422480"/>
<organism evidence="3">
    <name type="scientific">Eremomyces bilateralis CBS 781.70</name>
    <dbReference type="NCBI Taxonomy" id="1392243"/>
    <lineage>
        <taxon>Eukaryota</taxon>
        <taxon>Fungi</taxon>
        <taxon>Dikarya</taxon>
        <taxon>Ascomycota</taxon>
        <taxon>Pezizomycotina</taxon>
        <taxon>Dothideomycetes</taxon>
        <taxon>Dothideomycetes incertae sedis</taxon>
        <taxon>Eremomycetales</taxon>
        <taxon>Eremomycetaceae</taxon>
        <taxon>Eremomyces</taxon>
    </lineage>
</organism>
<feature type="compositionally biased region" description="Low complexity" evidence="1">
    <location>
        <begin position="114"/>
        <end position="128"/>
    </location>
</feature>
<reference evidence="3 5" key="1">
    <citation type="submission" date="2020-01" db="EMBL/GenBank/DDBJ databases">
        <authorList>
            <consortium name="DOE Joint Genome Institute"/>
            <person name="Haridas S."/>
            <person name="Albert R."/>
            <person name="Binder M."/>
            <person name="Bloem J."/>
            <person name="Labutti K."/>
            <person name="Salamov A."/>
            <person name="Andreopoulos B."/>
            <person name="Baker S.E."/>
            <person name="Barry K."/>
            <person name="Bills G."/>
            <person name="Bluhm B.H."/>
            <person name="Cannon C."/>
            <person name="Castanera R."/>
            <person name="Culley D.E."/>
            <person name="Daum C."/>
            <person name="Ezra D."/>
            <person name="Gonzalez J.B."/>
            <person name="Henrissat B."/>
            <person name="Kuo A."/>
            <person name="Liang C."/>
            <person name="Lipzen A."/>
            <person name="Lutzoni F."/>
            <person name="Magnuson J."/>
            <person name="Mondo S."/>
            <person name="Nolan M."/>
            <person name="Ohm R."/>
            <person name="Pangilinan J."/>
            <person name="Park H.-J."/>
            <person name="Ramirez L."/>
            <person name="Alfaro M."/>
            <person name="Sun H."/>
            <person name="Tritt A."/>
            <person name="Yoshinaga Y."/>
            <person name="Zwiers L.-H."/>
            <person name="Turgeon B.G."/>
            <person name="Goodwin S.B."/>
            <person name="Spatafora J.W."/>
            <person name="Crous P.W."/>
            <person name="Grigoriev I.V."/>
        </authorList>
    </citation>
    <scope>NUCLEOTIDE SEQUENCE</scope>
    <source>
        <strain evidence="3 5">CBS 781.70</strain>
    </source>
</reference>
<dbReference type="RefSeq" id="XP_033533414.1">
    <property type="nucleotide sequence ID" value="XM_033681910.1"/>
</dbReference>
<dbReference type="Proteomes" id="UP000504638">
    <property type="component" value="Unplaced"/>
</dbReference>
<sequence length="284" mass="29906">MKFAFVLLALTGEVFGQAIESRPQPLSSNPLLSSRPPVDSSRPQVVSSRPPEISSRPQVVSSRPPDISSRPPVVSSRPPEVSSRPPANETQSSPLQPPVSPEESAVESHPVESAVEPHPVETPAAETPPVAPPPSNATYSWPGKRPETSTRCPGAQASDTNQPQLGKRQRISCPQGVPPISNDTIPASNTTQPAFNSTIPRLRKREETKPGREDSALPSSNTPRDQEQPSGTLDNSEDSTPKTTNAHIEPGKRAATSLAQDGAPPAHQAAGALVAGAIVACLLF</sequence>
<accession>A0A6G1G170</accession>